<dbReference type="Gene3D" id="2.70.50.70">
    <property type="match status" value="1"/>
</dbReference>
<feature type="region of interest" description="Disordered" evidence="12">
    <location>
        <begin position="304"/>
        <end position="374"/>
    </location>
</feature>
<evidence type="ECO:0000256" key="8">
    <source>
        <dbReference type="ARBA" id="ARBA00023033"/>
    </source>
</evidence>
<dbReference type="Pfam" id="PF22810">
    <property type="entry name" value="LPMO_AA14"/>
    <property type="match status" value="1"/>
</dbReference>
<evidence type="ECO:0000313" key="14">
    <source>
        <dbReference type="EMBL" id="RDB17711.1"/>
    </source>
</evidence>
<dbReference type="OrthoDB" id="2019572at2759"/>
<keyword evidence="4" id="KW-0479">Metal-binding</keyword>
<evidence type="ECO:0000256" key="12">
    <source>
        <dbReference type="SAM" id="MobiDB-lite"/>
    </source>
</evidence>
<keyword evidence="15" id="KW-1185">Reference proteome</keyword>
<keyword evidence="7" id="KW-0186">Copper</keyword>
<feature type="signal peptide" evidence="13">
    <location>
        <begin position="1"/>
        <end position="18"/>
    </location>
</feature>
<evidence type="ECO:0000313" key="15">
    <source>
        <dbReference type="Proteomes" id="UP000076154"/>
    </source>
</evidence>
<feature type="chain" id="PRO_5017009944" evidence="13">
    <location>
        <begin position="19"/>
        <end position="403"/>
    </location>
</feature>
<comment type="subcellular location">
    <subcellularLocation>
        <location evidence="2">Secreted</location>
    </subcellularLocation>
</comment>
<dbReference type="InterPro" id="IPR054497">
    <property type="entry name" value="LPMO_AA14"/>
</dbReference>
<name>A0A369J6L7_HYPMA</name>
<evidence type="ECO:0000256" key="10">
    <source>
        <dbReference type="ARBA" id="ARBA00023180"/>
    </source>
</evidence>
<dbReference type="GO" id="GO:0005576">
    <property type="term" value="C:extracellular region"/>
    <property type="evidence" value="ECO:0007669"/>
    <property type="project" value="UniProtKB-SubCell"/>
</dbReference>
<dbReference type="EMBL" id="LUEZ02000110">
    <property type="protein sequence ID" value="RDB17711.1"/>
    <property type="molecule type" value="Genomic_DNA"/>
</dbReference>
<evidence type="ECO:0000256" key="4">
    <source>
        <dbReference type="ARBA" id="ARBA00022723"/>
    </source>
</evidence>
<evidence type="ECO:0000256" key="5">
    <source>
        <dbReference type="ARBA" id="ARBA00022729"/>
    </source>
</evidence>
<keyword evidence="9" id="KW-1015">Disulfide bond</keyword>
<keyword evidence="10" id="KW-0325">Glycoprotein</keyword>
<accession>A0A369J6L7</accession>
<proteinExistence type="inferred from homology"/>
<evidence type="ECO:0000256" key="6">
    <source>
        <dbReference type="ARBA" id="ARBA00023002"/>
    </source>
</evidence>
<evidence type="ECO:0000256" key="7">
    <source>
        <dbReference type="ARBA" id="ARBA00023008"/>
    </source>
</evidence>
<sequence>MLALILTSLVTIVPFAAGHSAFFHPSMYGFNVTDQTFPFDNRPVAPLRDRTFTDWWFHGHLDFPPNEGDFFDLPAGQPATAEIACNKGATSYFASSEGGDIRNPSNPNDVCPGASSSEAYHTIGLETLTGCALAIAYNSDARAVKPEDFTVFSVNHTCVWTRFTDFQVPANMPPCPEGGCTCAFFWIHSPKSGGEENYMNGFKCNVTGSTSTAPLATPKLPRRCGADSENNRLQSAPGNCTYGAKQPYYWFNKEGNNMFEGAFSPPVYNDLYNFLDGAQEDIFENSYSFMPDPAPNAALPILATASEPGDSSPSSDSPSPDTTATATSSSETSTATAETPSDTTPDQKQKSPTCKRKQPSSSAELASRSLTTSRGALRNSIFAMTKRSRKLQPGKRASLWHMF</sequence>
<evidence type="ECO:0000256" key="9">
    <source>
        <dbReference type="ARBA" id="ARBA00023157"/>
    </source>
</evidence>
<comment type="similarity">
    <text evidence="11">Belongs to the polysaccharide monooxygenase AA14 family.</text>
</comment>
<dbReference type="InParanoid" id="A0A369J6L7"/>
<reference evidence="14" key="1">
    <citation type="submission" date="2018-04" db="EMBL/GenBank/DDBJ databases">
        <title>Whole genome sequencing of Hypsizygus marmoreus.</title>
        <authorList>
            <person name="Choi I.-G."/>
            <person name="Min B."/>
            <person name="Kim J.-G."/>
            <person name="Kim S."/>
            <person name="Oh Y.-L."/>
            <person name="Kong W.-S."/>
            <person name="Park H."/>
            <person name="Jeong J."/>
            <person name="Song E.-S."/>
        </authorList>
    </citation>
    <scope>NUCLEOTIDE SEQUENCE [LARGE SCALE GENOMIC DNA]</scope>
    <source>
        <strain evidence="14">51987-8</strain>
    </source>
</reference>
<comment type="cofactor">
    <cofactor evidence="1">
        <name>Cu(2+)</name>
        <dbReference type="ChEBI" id="CHEBI:29036"/>
    </cofactor>
</comment>
<dbReference type="GO" id="GO:0046872">
    <property type="term" value="F:metal ion binding"/>
    <property type="evidence" value="ECO:0007669"/>
    <property type="project" value="UniProtKB-KW"/>
</dbReference>
<dbReference type="AlphaFoldDB" id="A0A369J6L7"/>
<dbReference type="Proteomes" id="UP000076154">
    <property type="component" value="Unassembled WGS sequence"/>
</dbReference>
<evidence type="ECO:0000256" key="11">
    <source>
        <dbReference type="ARBA" id="ARBA00046340"/>
    </source>
</evidence>
<evidence type="ECO:0000256" key="2">
    <source>
        <dbReference type="ARBA" id="ARBA00004613"/>
    </source>
</evidence>
<dbReference type="STRING" id="39966.A0A369J6L7"/>
<evidence type="ECO:0000256" key="13">
    <source>
        <dbReference type="SAM" id="SignalP"/>
    </source>
</evidence>
<protein>
    <submittedName>
        <fullName evidence="14">Uncharacterized protein</fullName>
    </submittedName>
</protein>
<keyword evidence="3" id="KW-0964">Secreted</keyword>
<keyword evidence="6" id="KW-0560">Oxidoreductase</keyword>
<gene>
    <name evidence="14" type="ORF">Hypma_001176</name>
</gene>
<evidence type="ECO:0000256" key="1">
    <source>
        <dbReference type="ARBA" id="ARBA00001973"/>
    </source>
</evidence>
<keyword evidence="8" id="KW-0503">Monooxygenase</keyword>
<feature type="compositionally biased region" description="Polar residues" evidence="12">
    <location>
        <begin position="359"/>
        <end position="374"/>
    </location>
</feature>
<organism evidence="14 15">
    <name type="scientific">Hypsizygus marmoreus</name>
    <name type="common">White beech mushroom</name>
    <name type="synonym">Agaricus marmoreus</name>
    <dbReference type="NCBI Taxonomy" id="39966"/>
    <lineage>
        <taxon>Eukaryota</taxon>
        <taxon>Fungi</taxon>
        <taxon>Dikarya</taxon>
        <taxon>Basidiomycota</taxon>
        <taxon>Agaricomycotina</taxon>
        <taxon>Agaricomycetes</taxon>
        <taxon>Agaricomycetidae</taxon>
        <taxon>Agaricales</taxon>
        <taxon>Tricholomatineae</taxon>
        <taxon>Lyophyllaceae</taxon>
        <taxon>Hypsizygus</taxon>
    </lineage>
</organism>
<dbReference type="GO" id="GO:0004497">
    <property type="term" value="F:monooxygenase activity"/>
    <property type="evidence" value="ECO:0007669"/>
    <property type="project" value="UniProtKB-KW"/>
</dbReference>
<feature type="compositionally biased region" description="Low complexity" evidence="12">
    <location>
        <begin position="304"/>
        <end position="346"/>
    </location>
</feature>
<comment type="caution">
    <text evidence="14">The sequence shown here is derived from an EMBL/GenBank/DDBJ whole genome shotgun (WGS) entry which is preliminary data.</text>
</comment>
<keyword evidence="5 13" id="KW-0732">Signal</keyword>
<evidence type="ECO:0000256" key="3">
    <source>
        <dbReference type="ARBA" id="ARBA00022525"/>
    </source>
</evidence>